<dbReference type="HAMAP" id="MF_00528">
    <property type="entry name" value="Maf"/>
    <property type="match status" value="1"/>
</dbReference>
<keyword evidence="4 6" id="KW-0378">Hydrolase</keyword>
<keyword evidence="5 6" id="KW-0546">Nucleotide metabolism</keyword>
<comment type="caution">
    <text evidence="7">The sequence shown here is derived from an EMBL/GenBank/DDBJ whole genome shotgun (WGS) entry which is preliminary data.</text>
</comment>
<comment type="similarity">
    <text evidence="6">Belongs to the Maf family. YhdE subfamily.</text>
</comment>
<gene>
    <name evidence="7" type="ORF">C7P63_05590</name>
</gene>
<name>A0A3R9YCJ2_9ENTE</name>
<dbReference type="FunFam" id="3.90.950.10:FF:000005">
    <property type="entry name" value="7-methyl-GTP pyrophosphatase"/>
    <property type="match status" value="1"/>
</dbReference>
<dbReference type="EMBL" id="PXZH01000002">
    <property type="protein sequence ID" value="RST89249.1"/>
    <property type="molecule type" value="Genomic_DNA"/>
</dbReference>
<feature type="site" description="Important for substrate specificity" evidence="6">
    <location>
        <position position="69"/>
    </location>
</feature>
<feature type="active site" description="Proton acceptor" evidence="6">
    <location>
        <position position="68"/>
    </location>
</feature>
<feature type="site" description="Important for substrate specificity" evidence="6">
    <location>
        <position position="11"/>
    </location>
</feature>
<protein>
    <recommendedName>
        <fullName evidence="6">dTTP/UTP pyrophosphatase</fullName>
        <shortName evidence="6">dTTPase/UTPase</shortName>
        <ecNumber evidence="6">3.6.1.9</ecNumber>
    </recommendedName>
    <alternativeName>
        <fullName evidence="6">Nucleoside triphosphate pyrophosphatase</fullName>
    </alternativeName>
    <alternativeName>
        <fullName evidence="6">Nucleotide pyrophosphatase</fullName>
        <shortName evidence="6">Nucleotide PPase</shortName>
    </alternativeName>
</protein>
<dbReference type="RefSeq" id="WP_125943182.1">
    <property type="nucleotide sequence ID" value="NZ_PXZH01000002.1"/>
</dbReference>
<comment type="function">
    <text evidence="6">Nucleoside triphosphate pyrophosphatase that hydrolyzes dTTP and UTP. May have a dual role in cell division arrest and in preventing the incorporation of modified nucleotides into cellular nucleic acids.</text>
</comment>
<keyword evidence="8" id="KW-1185">Reference proteome</keyword>
<dbReference type="PIRSF" id="PIRSF006305">
    <property type="entry name" value="Maf"/>
    <property type="match status" value="1"/>
</dbReference>
<comment type="catalytic activity">
    <reaction evidence="6">
        <text>UTP + H2O = UMP + diphosphate + H(+)</text>
        <dbReference type="Rhea" id="RHEA:29395"/>
        <dbReference type="ChEBI" id="CHEBI:15377"/>
        <dbReference type="ChEBI" id="CHEBI:15378"/>
        <dbReference type="ChEBI" id="CHEBI:33019"/>
        <dbReference type="ChEBI" id="CHEBI:46398"/>
        <dbReference type="ChEBI" id="CHEBI:57865"/>
        <dbReference type="EC" id="3.6.1.9"/>
    </reaction>
</comment>
<organism evidence="7 8">
    <name type="scientific">Vagococcus humatus</name>
    <dbReference type="NCBI Taxonomy" id="1889241"/>
    <lineage>
        <taxon>Bacteria</taxon>
        <taxon>Bacillati</taxon>
        <taxon>Bacillota</taxon>
        <taxon>Bacilli</taxon>
        <taxon>Lactobacillales</taxon>
        <taxon>Enterococcaceae</taxon>
        <taxon>Vagococcus</taxon>
    </lineage>
</organism>
<dbReference type="EC" id="3.6.1.9" evidence="6"/>
<evidence type="ECO:0000256" key="4">
    <source>
        <dbReference type="ARBA" id="ARBA00022801"/>
    </source>
</evidence>
<proteinExistence type="inferred from homology"/>
<dbReference type="GO" id="GO:0036218">
    <property type="term" value="F:dTTP diphosphatase activity"/>
    <property type="evidence" value="ECO:0007669"/>
    <property type="project" value="RHEA"/>
</dbReference>
<dbReference type="InterPro" id="IPR003697">
    <property type="entry name" value="Maf-like"/>
</dbReference>
<evidence type="ECO:0000313" key="7">
    <source>
        <dbReference type="EMBL" id="RST89249.1"/>
    </source>
</evidence>
<dbReference type="GO" id="GO:0009117">
    <property type="term" value="P:nucleotide metabolic process"/>
    <property type="evidence" value="ECO:0007669"/>
    <property type="project" value="UniProtKB-KW"/>
</dbReference>
<dbReference type="PANTHER" id="PTHR43213">
    <property type="entry name" value="BIFUNCTIONAL DTTP/UTP PYROPHOSPHATASE/METHYLTRANSFERASE PROTEIN-RELATED"/>
    <property type="match status" value="1"/>
</dbReference>
<evidence type="ECO:0000256" key="5">
    <source>
        <dbReference type="ARBA" id="ARBA00023080"/>
    </source>
</evidence>
<keyword evidence="3 6" id="KW-0963">Cytoplasm</keyword>
<dbReference type="SUPFAM" id="SSF52972">
    <property type="entry name" value="ITPase-like"/>
    <property type="match status" value="1"/>
</dbReference>
<dbReference type="InterPro" id="IPR029001">
    <property type="entry name" value="ITPase-like_fam"/>
</dbReference>
<dbReference type="OrthoDB" id="9807767at2"/>
<reference evidence="7 8" key="1">
    <citation type="submission" date="2018-03" db="EMBL/GenBank/DDBJ databases">
        <authorList>
            <person name="Gulvik C.A."/>
        </authorList>
    </citation>
    <scope>NUCLEOTIDE SEQUENCE [LARGE SCALE GENOMIC DNA]</scope>
    <source>
        <strain evidence="7 8">JCM 31581</strain>
    </source>
</reference>
<evidence type="ECO:0000256" key="3">
    <source>
        <dbReference type="ARBA" id="ARBA00022490"/>
    </source>
</evidence>
<comment type="cofactor">
    <cofactor evidence="1 6">
        <name>a divalent metal cation</name>
        <dbReference type="ChEBI" id="CHEBI:60240"/>
    </cofactor>
</comment>
<dbReference type="GO" id="GO:0005737">
    <property type="term" value="C:cytoplasm"/>
    <property type="evidence" value="ECO:0007669"/>
    <property type="project" value="UniProtKB-SubCell"/>
</dbReference>
<comment type="catalytic activity">
    <reaction evidence="6">
        <text>dTTP + H2O = dTMP + diphosphate + H(+)</text>
        <dbReference type="Rhea" id="RHEA:28534"/>
        <dbReference type="ChEBI" id="CHEBI:15377"/>
        <dbReference type="ChEBI" id="CHEBI:15378"/>
        <dbReference type="ChEBI" id="CHEBI:33019"/>
        <dbReference type="ChEBI" id="CHEBI:37568"/>
        <dbReference type="ChEBI" id="CHEBI:63528"/>
        <dbReference type="EC" id="3.6.1.9"/>
    </reaction>
</comment>
<evidence type="ECO:0000256" key="6">
    <source>
        <dbReference type="HAMAP-Rule" id="MF_00528"/>
    </source>
</evidence>
<dbReference type="Pfam" id="PF02545">
    <property type="entry name" value="Maf"/>
    <property type="match status" value="1"/>
</dbReference>
<comment type="subcellular location">
    <subcellularLocation>
        <location evidence="2 6">Cytoplasm</location>
    </subcellularLocation>
</comment>
<evidence type="ECO:0000256" key="2">
    <source>
        <dbReference type="ARBA" id="ARBA00004496"/>
    </source>
</evidence>
<dbReference type="PANTHER" id="PTHR43213:SF5">
    <property type="entry name" value="BIFUNCTIONAL DTTP_UTP PYROPHOSPHATASE_METHYLTRANSFERASE PROTEIN-RELATED"/>
    <property type="match status" value="1"/>
</dbReference>
<sequence>MGLILASQSPRRQELLKKITDDFIVVPADIDESSLPHETPEEYVLRMARQKALTVAKQHPQAQVLGCDTIVVDNQIILGKPYTSEKAYEMLKQLSGHTHQVYTAVCLVMNEKITEKLVPSQVTFFELTEKEITDYVATKEPLDKAGAYGIQGNAALFIKEIKGDYYSIMGLPIASVYRMLNQN</sequence>
<evidence type="ECO:0000256" key="1">
    <source>
        <dbReference type="ARBA" id="ARBA00001968"/>
    </source>
</evidence>
<dbReference type="Gene3D" id="3.90.950.10">
    <property type="match status" value="1"/>
</dbReference>
<dbReference type="AlphaFoldDB" id="A0A3R9YCJ2"/>
<accession>A0A3R9YCJ2</accession>
<feature type="site" description="Important for substrate specificity" evidence="6">
    <location>
        <position position="151"/>
    </location>
</feature>
<dbReference type="NCBIfam" id="TIGR00172">
    <property type="entry name" value="maf"/>
    <property type="match status" value="1"/>
</dbReference>
<dbReference type="GO" id="GO:0036221">
    <property type="term" value="F:UTP diphosphatase activity"/>
    <property type="evidence" value="ECO:0007669"/>
    <property type="project" value="RHEA"/>
</dbReference>
<comment type="caution">
    <text evidence="6">Lacks conserved residue(s) required for the propagation of feature annotation.</text>
</comment>
<evidence type="ECO:0000313" key="8">
    <source>
        <dbReference type="Proteomes" id="UP000277864"/>
    </source>
</evidence>
<dbReference type="Proteomes" id="UP000277864">
    <property type="component" value="Unassembled WGS sequence"/>
</dbReference>
<dbReference type="CDD" id="cd00555">
    <property type="entry name" value="Maf"/>
    <property type="match status" value="1"/>
</dbReference>